<evidence type="ECO:0000256" key="1">
    <source>
        <dbReference type="SAM" id="Coils"/>
    </source>
</evidence>
<reference evidence="3" key="1">
    <citation type="submission" date="2017-11" db="EMBL/GenBank/DDBJ databases">
        <authorList>
            <person name="Lima N.C."/>
            <person name="Parody-Merino A.M."/>
            <person name="Battley P.F."/>
            <person name="Fidler A.E."/>
            <person name="Prosdocimi F."/>
        </authorList>
    </citation>
    <scope>NUCLEOTIDE SEQUENCE [LARGE SCALE GENOMIC DNA]</scope>
</reference>
<reference evidence="3" key="2">
    <citation type="submission" date="2017-12" db="EMBL/GenBank/DDBJ databases">
        <title>Genome sequence of the Bar-tailed Godwit (Limosa lapponica baueri).</title>
        <authorList>
            <person name="Lima N.C.B."/>
            <person name="Parody-Merino A.M."/>
            <person name="Battley P.F."/>
            <person name="Fidler A.E."/>
            <person name="Prosdocimi F."/>
        </authorList>
    </citation>
    <scope>NUCLEOTIDE SEQUENCE [LARGE SCALE GENOMIC DNA]</scope>
</reference>
<dbReference type="EMBL" id="KZ526984">
    <property type="protein sequence ID" value="PKU27458.1"/>
    <property type="molecule type" value="Genomic_DNA"/>
</dbReference>
<dbReference type="AlphaFoldDB" id="A0A2I0T0Z5"/>
<name>A0A2I0T0Z5_LIMLA</name>
<feature type="coiled-coil region" evidence="1">
    <location>
        <begin position="39"/>
        <end position="73"/>
    </location>
</feature>
<dbReference type="Proteomes" id="UP000233556">
    <property type="component" value="Unassembled WGS sequence"/>
</dbReference>
<dbReference type="PANTHER" id="PTHR18887">
    <property type="entry name" value="GOLGI-ASSOCIATED PROTEIN GCP360-RELATED"/>
    <property type="match status" value="1"/>
</dbReference>
<gene>
    <name evidence="2" type="ORF">llap_22238</name>
</gene>
<dbReference type="InterPro" id="IPR026202">
    <property type="entry name" value="GOLGB1"/>
</dbReference>
<evidence type="ECO:0000313" key="2">
    <source>
        <dbReference type="EMBL" id="PKU27458.1"/>
    </source>
</evidence>
<dbReference type="PANTHER" id="PTHR18887:SF4">
    <property type="entry name" value="GOLGIN SUBFAMILY B MEMBER 1-LIKE"/>
    <property type="match status" value="1"/>
</dbReference>
<dbReference type="GO" id="GO:0005794">
    <property type="term" value="C:Golgi apparatus"/>
    <property type="evidence" value="ECO:0007669"/>
    <property type="project" value="InterPro"/>
</dbReference>
<proteinExistence type="predicted"/>
<organism evidence="2 3">
    <name type="scientific">Limosa lapponica baueri</name>
    <dbReference type="NCBI Taxonomy" id="1758121"/>
    <lineage>
        <taxon>Eukaryota</taxon>
        <taxon>Metazoa</taxon>
        <taxon>Chordata</taxon>
        <taxon>Craniata</taxon>
        <taxon>Vertebrata</taxon>
        <taxon>Euteleostomi</taxon>
        <taxon>Archelosauria</taxon>
        <taxon>Archosauria</taxon>
        <taxon>Dinosauria</taxon>
        <taxon>Saurischia</taxon>
        <taxon>Theropoda</taxon>
        <taxon>Coelurosauria</taxon>
        <taxon>Aves</taxon>
        <taxon>Neognathae</taxon>
        <taxon>Neoaves</taxon>
        <taxon>Charadriiformes</taxon>
        <taxon>Scolopacidae</taxon>
        <taxon>Limosa</taxon>
    </lineage>
</organism>
<keyword evidence="1" id="KW-0175">Coiled coil</keyword>
<keyword evidence="3" id="KW-1185">Reference proteome</keyword>
<protein>
    <submittedName>
        <fullName evidence="2">Golgin subfamily b member 1-like</fullName>
    </submittedName>
</protein>
<accession>A0A2I0T0Z5</accession>
<dbReference type="OrthoDB" id="2441647at2759"/>
<sequence length="109" mass="12315">MDAMLAEKEKKLAERDAYIIDLQIACGSSGVANEALLPNEDLKNQLAAKESSLESMQILVQNLTKKVGDSEEKCSLFQEQIESLKNIQNKERERFQGKEATYVENTNFM</sequence>
<evidence type="ECO:0000313" key="3">
    <source>
        <dbReference type="Proteomes" id="UP000233556"/>
    </source>
</evidence>